<evidence type="ECO:0000313" key="2">
    <source>
        <dbReference type="EMBL" id="BCO26302.1"/>
    </source>
</evidence>
<organism evidence="2 3">
    <name type="scientific">Rhodoferax lithotrophicus</name>
    <dbReference type="NCBI Taxonomy" id="2798804"/>
    <lineage>
        <taxon>Bacteria</taxon>
        <taxon>Pseudomonadati</taxon>
        <taxon>Pseudomonadota</taxon>
        <taxon>Betaproteobacteria</taxon>
        <taxon>Burkholderiales</taxon>
        <taxon>Comamonadaceae</taxon>
        <taxon>Rhodoferax</taxon>
    </lineage>
</organism>
<gene>
    <name evidence="2" type="ORF">MIZ03_1182</name>
</gene>
<dbReference type="EMBL" id="AP024238">
    <property type="protein sequence ID" value="BCO26302.1"/>
    <property type="molecule type" value="Genomic_DNA"/>
</dbReference>
<dbReference type="RefSeq" id="WP_223909572.1">
    <property type="nucleotide sequence ID" value="NZ_AP024238.1"/>
</dbReference>
<keyword evidence="1" id="KW-0732">Signal</keyword>
<evidence type="ECO:0000313" key="3">
    <source>
        <dbReference type="Proteomes" id="UP000824366"/>
    </source>
</evidence>
<protein>
    <submittedName>
        <fullName evidence="2">Uncharacterized protein</fullName>
    </submittedName>
</protein>
<evidence type="ECO:0000256" key="1">
    <source>
        <dbReference type="SAM" id="SignalP"/>
    </source>
</evidence>
<dbReference type="Proteomes" id="UP000824366">
    <property type="component" value="Chromosome"/>
</dbReference>
<proteinExistence type="predicted"/>
<accession>A0ABN6D2U2</accession>
<dbReference type="PROSITE" id="PS51257">
    <property type="entry name" value="PROKAR_LIPOPROTEIN"/>
    <property type="match status" value="1"/>
</dbReference>
<reference evidence="2 3" key="1">
    <citation type="journal article" date="2021" name="Microbiol. Spectr.">
        <title>A Single Bacterium Capable of Oxidation and Reduction of Iron at Circumneutral pH.</title>
        <authorList>
            <person name="Kato S."/>
            <person name="Ohkuma M."/>
        </authorList>
    </citation>
    <scope>NUCLEOTIDE SEQUENCE [LARGE SCALE GENOMIC DNA]</scope>
    <source>
        <strain evidence="2 3">MIZ03</strain>
    </source>
</reference>
<keyword evidence="3" id="KW-1185">Reference proteome</keyword>
<feature type="chain" id="PRO_5046374035" evidence="1">
    <location>
        <begin position="22"/>
        <end position="614"/>
    </location>
</feature>
<sequence length="614" mass="62223">MHHATRYLWTAGLLAALTACGGSSGSGSTASVVTGVAATGLAISGGTVSLKCVSGTASYPATGTDGSFSIDVSGVTLPCVARVNFKDASGTAQQLHSFVSAAGNVNITPITELLVAKLTGAAAANAFDTFNAALLKAISATQLSDASKAVKAYLAANLGMTVTNLPDDFVGTKFKPKTATTAGDAFDGVLDDFKVKLGAKSLADAEGEVIIAGGNGGTAGYPATATFTGKLSDGSACTVDVAADHSVSVSAASWAYTGGSIKTMLDGFYFDNANGEIAPAVFYSGTRRFFESNAGNYQAATAAAPAYNTGLSFDATSGKLIMASGSVITDTSFTPAAGANFNFVCAGEAYPAGTPVGVSEFNKATPSRFKASTLVGGPFTAPTANNQACTFSVDATGNASISWAGFTTTGGKLDLPNTWLTGAADQSTTQAKYDIYYSKTTGAIVGTSMGGSVILTPDESAGSDWFSVTISQSTTNKQAVVLANGLASNPKSVTCNTANDPAGKWAQVASYIGTWKGTKDNNFHLGTNATCQLVVDAHGAMTYTDTAGAATTINSTAWTVTPPNSGAYFDFAKTGTAITFSMDFTGTTVSGAKPQAYFWKSGASTEYCNNMIKQ</sequence>
<feature type="signal peptide" evidence="1">
    <location>
        <begin position="1"/>
        <end position="21"/>
    </location>
</feature>
<name>A0ABN6D2U2_9BURK</name>